<sequence length="119" mass="13033">MDKKRAHHISAPISPNYHGFGNSTSDSLFDDYPPPAYQPPHNMSASLGAVSGAAMHPPPPVQSKSNQNLNNFNQMNQFYHPTPPPQTVIIYRQPTRSKDACCWGCLAALCLCFGAKECC</sequence>
<evidence type="ECO:0008006" key="4">
    <source>
        <dbReference type="Google" id="ProtNLM"/>
    </source>
</evidence>
<dbReference type="AlphaFoldDB" id="A0A8H4B6J6"/>
<dbReference type="EMBL" id="JAAECE010000014">
    <property type="protein sequence ID" value="KAF1796093.1"/>
    <property type="molecule type" value="Genomic_DNA"/>
</dbReference>
<feature type="region of interest" description="Disordered" evidence="1">
    <location>
        <begin position="40"/>
        <end position="68"/>
    </location>
</feature>
<name>A0A8H4B6J6_MUCCL</name>
<gene>
    <name evidence="2" type="ORF">FB192DRAFT_1406876</name>
</gene>
<evidence type="ECO:0000256" key="1">
    <source>
        <dbReference type="SAM" id="MobiDB-lite"/>
    </source>
</evidence>
<proteinExistence type="predicted"/>
<protein>
    <recommendedName>
        <fullName evidence="4">Cysteine-rich transmembrane CYSTM domain-containing protein</fullName>
    </recommendedName>
</protein>
<dbReference type="Proteomes" id="UP000469890">
    <property type="component" value="Unassembled WGS sequence"/>
</dbReference>
<evidence type="ECO:0000313" key="2">
    <source>
        <dbReference type="EMBL" id="KAF1796093.1"/>
    </source>
</evidence>
<organism evidence="2 3">
    <name type="scientific">Mucor circinelloides f. lusitanicus</name>
    <name type="common">Mucor racemosus var. lusitanicus</name>
    <dbReference type="NCBI Taxonomy" id="29924"/>
    <lineage>
        <taxon>Eukaryota</taxon>
        <taxon>Fungi</taxon>
        <taxon>Fungi incertae sedis</taxon>
        <taxon>Mucoromycota</taxon>
        <taxon>Mucoromycotina</taxon>
        <taxon>Mucoromycetes</taxon>
        <taxon>Mucorales</taxon>
        <taxon>Mucorineae</taxon>
        <taxon>Mucoraceae</taxon>
        <taxon>Mucor</taxon>
    </lineage>
</organism>
<reference evidence="2 3" key="1">
    <citation type="submission" date="2019-09" db="EMBL/GenBank/DDBJ databases">
        <authorList>
            <consortium name="DOE Joint Genome Institute"/>
            <person name="Mondo S.J."/>
            <person name="Navarro-Mendoza M.I."/>
            <person name="Perez-Arques C."/>
            <person name="Panchal S."/>
            <person name="Nicolas F.E."/>
            <person name="Ganguly P."/>
            <person name="Pangilinan J."/>
            <person name="Grigoriev I."/>
            <person name="Heitman J."/>
            <person name="Sanya K."/>
            <person name="Garre V."/>
        </authorList>
    </citation>
    <scope>NUCLEOTIDE SEQUENCE [LARGE SCALE GENOMIC DNA]</scope>
    <source>
        <strain evidence="2 3">MU402</strain>
    </source>
</reference>
<accession>A0A8H4B6J6</accession>
<comment type="caution">
    <text evidence="2">The sequence shown here is derived from an EMBL/GenBank/DDBJ whole genome shotgun (WGS) entry which is preliminary data.</text>
</comment>
<evidence type="ECO:0000313" key="3">
    <source>
        <dbReference type="Proteomes" id="UP000469890"/>
    </source>
</evidence>